<keyword evidence="3" id="KW-0496">Mitochondrion</keyword>
<dbReference type="InterPro" id="IPR036291">
    <property type="entry name" value="NAD(P)-bd_dom_sf"/>
</dbReference>
<reference evidence="5 6" key="1">
    <citation type="journal article" date="2011" name="Proc. Natl. Acad. Sci. U.S.A.">
        <title>Comparative genomics of xylose-fermenting fungi for enhanced biofuel production.</title>
        <authorList>
            <person name="Wohlbach D.J."/>
            <person name="Kuo A."/>
            <person name="Sato T.K."/>
            <person name="Potts K.M."/>
            <person name="Salamov A.A."/>
            <person name="LaButti K.M."/>
            <person name="Sun H."/>
            <person name="Clum A."/>
            <person name="Pangilinan J.L."/>
            <person name="Lindquist E.A."/>
            <person name="Lucas S."/>
            <person name="Lapidus A."/>
            <person name="Jin M."/>
            <person name="Gunawan C."/>
            <person name="Balan V."/>
            <person name="Dale B.E."/>
            <person name="Jeffries T.W."/>
            <person name="Zinkel R."/>
            <person name="Barry K.W."/>
            <person name="Grigoriev I.V."/>
            <person name="Gasch A.P."/>
        </authorList>
    </citation>
    <scope>NUCLEOTIDE SEQUENCE [LARGE SCALE GENOMIC DNA]</scope>
    <source>
        <strain evidence="6">NRRL Y-27907 / 11-Y1</strain>
    </source>
</reference>
<keyword evidence="6" id="KW-1185">Reference proteome</keyword>
<dbReference type="HOGENOM" id="CLU_071330_2_2_1"/>
<dbReference type="eggNOG" id="KOG4039">
    <property type="taxonomic scope" value="Eukaryota"/>
</dbReference>
<evidence type="ECO:0000256" key="3">
    <source>
        <dbReference type="ARBA" id="ARBA00022787"/>
    </source>
</evidence>
<accession>G3ANS5</accession>
<organism evidence="6">
    <name type="scientific">Spathaspora passalidarum (strain NRRL Y-27907 / 11-Y1)</name>
    <dbReference type="NCBI Taxonomy" id="619300"/>
    <lineage>
        <taxon>Eukaryota</taxon>
        <taxon>Fungi</taxon>
        <taxon>Dikarya</taxon>
        <taxon>Ascomycota</taxon>
        <taxon>Saccharomycotina</taxon>
        <taxon>Pichiomycetes</taxon>
        <taxon>Debaryomycetaceae</taxon>
        <taxon>Spathaspora</taxon>
    </lineage>
</organism>
<proteinExistence type="inferred from homology"/>
<dbReference type="PANTHER" id="PTHR14097:SF7">
    <property type="entry name" value="OXIDOREDUCTASE HTATIP2"/>
    <property type="match status" value="1"/>
</dbReference>
<gene>
    <name evidence="5" type="ORF">SPAPADRAFT_50613</name>
</gene>
<name>G3ANS5_SPAPN</name>
<dbReference type="Gene3D" id="3.40.50.720">
    <property type="entry name" value="NAD(P)-binding Rossmann-like Domain"/>
    <property type="match status" value="1"/>
</dbReference>
<dbReference type="EMBL" id="GL996502">
    <property type="protein sequence ID" value="EGW32010.1"/>
    <property type="molecule type" value="Genomic_DNA"/>
</dbReference>
<evidence type="ECO:0000256" key="4">
    <source>
        <dbReference type="ARBA" id="ARBA00022946"/>
    </source>
</evidence>
<evidence type="ECO:0000256" key="2">
    <source>
        <dbReference type="ARBA" id="ARBA00006617"/>
    </source>
</evidence>
<keyword evidence="3" id="KW-0472">Membrane</keyword>
<evidence type="ECO:0008006" key="7">
    <source>
        <dbReference type="Google" id="ProtNLM"/>
    </source>
</evidence>
<keyword evidence="4" id="KW-0809">Transit peptide</keyword>
<dbReference type="Proteomes" id="UP000000709">
    <property type="component" value="Unassembled WGS sequence"/>
</dbReference>
<dbReference type="RefSeq" id="XP_007375286.1">
    <property type="nucleotide sequence ID" value="XM_007375224.1"/>
</dbReference>
<keyword evidence="3" id="KW-1000">Mitochondrion outer membrane</keyword>
<dbReference type="GO" id="GO:0051170">
    <property type="term" value="P:import into nucleus"/>
    <property type="evidence" value="ECO:0007669"/>
    <property type="project" value="TreeGrafter"/>
</dbReference>
<dbReference type="STRING" id="619300.G3ANS5"/>
<dbReference type="Pfam" id="PF08732">
    <property type="entry name" value="HIM1"/>
    <property type="match status" value="1"/>
</dbReference>
<protein>
    <recommendedName>
        <fullName evidence="7">NAD(P)-binding domain-containing protein</fullName>
    </recommendedName>
</protein>
<dbReference type="InParanoid" id="G3ANS5"/>
<dbReference type="InterPro" id="IPR014843">
    <property type="entry name" value="Him1/Fmp52"/>
</dbReference>
<sequence length="246" mass="27788">MSAFILGSTGLIGGQIVRYLANSPTYKTLYPITRRDDFRLDSRITNLVDKNPDNWPDFISSHPEVTTLISALGTREVSRNSRKAKVLNKVDYGINYSIARVAKENGVKTLILISRENANPYSLSDFVRTKGELERDLKNLGFEHTVIIRVRMVFPRKEGQIGWQNTLGEWLSRMSRNPLVLRSGNYPCMDVDVARIVVDFAEKAESGQLENRVTVVEPWEIVDMADQLIDTAEKLADIPEDLSSIS</sequence>
<dbReference type="GO" id="GO:0005741">
    <property type="term" value="C:mitochondrial outer membrane"/>
    <property type="evidence" value="ECO:0007669"/>
    <property type="project" value="UniProtKB-SubCell"/>
</dbReference>
<evidence type="ECO:0000313" key="6">
    <source>
        <dbReference type="Proteomes" id="UP000000709"/>
    </source>
</evidence>
<dbReference type="AlphaFoldDB" id="G3ANS5"/>
<evidence type="ECO:0000256" key="1">
    <source>
        <dbReference type="ARBA" id="ARBA00004450"/>
    </source>
</evidence>
<dbReference type="KEGG" id="spaa:SPAPADRAFT_50613"/>
<evidence type="ECO:0000313" key="5">
    <source>
        <dbReference type="EMBL" id="EGW32010.1"/>
    </source>
</evidence>
<dbReference type="SUPFAM" id="SSF51735">
    <property type="entry name" value="NAD(P)-binding Rossmann-fold domains"/>
    <property type="match status" value="1"/>
</dbReference>
<dbReference type="PANTHER" id="PTHR14097">
    <property type="entry name" value="OXIDOREDUCTASE HTATIP2"/>
    <property type="match status" value="1"/>
</dbReference>
<comment type="similarity">
    <text evidence="2">Belongs to the FMP52 family.</text>
</comment>
<dbReference type="GeneID" id="18871462"/>
<comment type="subcellular location">
    <subcellularLocation>
        <location evidence="1">Mitochondrion outer membrane</location>
        <topology evidence="1">Peripheral membrane protein</topology>
    </subcellularLocation>
</comment>
<dbReference type="OrthoDB" id="430436at2759"/>